<dbReference type="Proteomes" id="UP000499080">
    <property type="component" value="Unassembled WGS sequence"/>
</dbReference>
<accession>A0A4Y2S629</accession>
<proteinExistence type="predicted"/>
<evidence type="ECO:0000313" key="2">
    <source>
        <dbReference type="Proteomes" id="UP000499080"/>
    </source>
</evidence>
<evidence type="ECO:0000313" key="1">
    <source>
        <dbReference type="EMBL" id="GBN82670.1"/>
    </source>
</evidence>
<protein>
    <submittedName>
        <fullName evidence="1">Uncharacterized protein</fullName>
    </submittedName>
</protein>
<dbReference type="AlphaFoldDB" id="A0A4Y2S629"/>
<organism evidence="1 2">
    <name type="scientific">Araneus ventricosus</name>
    <name type="common">Orbweaver spider</name>
    <name type="synonym">Epeira ventricosa</name>
    <dbReference type="NCBI Taxonomy" id="182803"/>
    <lineage>
        <taxon>Eukaryota</taxon>
        <taxon>Metazoa</taxon>
        <taxon>Ecdysozoa</taxon>
        <taxon>Arthropoda</taxon>
        <taxon>Chelicerata</taxon>
        <taxon>Arachnida</taxon>
        <taxon>Araneae</taxon>
        <taxon>Araneomorphae</taxon>
        <taxon>Entelegynae</taxon>
        <taxon>Araneoidea</taxon>
        <taxon>Araneidae</taxon>
        <taxon>Araneus</taxon>
    </lineage>
</organism>
<dbReference type="EMBL" id="BGPR01019701">
    <property type="protein sequence ID" value="GBN82670.1"/>
    <property type="molecule type" value="Genomic_DNA"/>
</dbReference>
<dbReference type="OrthoDB" id="3943628at2759"/>
<gene>
    <name evidence="1" type="ORF">AVEN_103246_1</name>
</gene>
<dbReference type="Gene3D" id="3.30.420.10">
    <property type="entry name" value="Ribonuclease H-like superfamily/Ribonuclease H"/>
    <property type="match status" value="2"/>
</dbReference>
<name>A0A4Y2S629_ARAVE</name>
<dbReference type="InterPro" id="IPR036397">
    <property type="entry name" value="RNaseH_sf"/>
</dbReference>
<keyword evidence="2" id="KW-1185">Reference proteome</keyword>
<dbReference type="GO" id="GO:0003676">
    <property type="term" value="F:nucleic acid binding"/>
    <property type="evidence" value="ECO:0007669"/>
    <property type="project" value="InterPro"/>
</dbReference>
<sequence>MYPLCMILGSSGQGKALPQEDRVPSFHVALLGGKSEWCQARAHWRTEWRSVAFSDERRFCLGASDGRMLVRRRTGERLQPTCLRPRHTGPLPGYMVWETISYDSRSSLVVIPRTLTGNFYVSLSVDILSWPARSPDPSPIEYVCDIIGGQLQRHTQPALTVPVLTDQMQQAWNSISQTGIRHLYHTMHERLHVCIQNSDGYTGY</sequence>
<reference evidence="1 2" key="1">
    <citation type="journal article" date="2019" name="Sci. Rep.">
        <title>Orb-weaving spider Araneus ventricosus genome elucidates the spidroin gene catalogue.</title>
        <authorList>
            <person name="Kono N."/>
            <person name="Nakamura H."/>
            <person name="Ohtoshi R."/>
            <person name="Moran D.A.P."/>
            <person name="Shinohara A."/>
            <person name="Yoshida Y."/>
            <person name="Fujiwara M."/>
            <person name="Mori M."/>
            <person name="Tomita M."/>
            <person name="Arakawa K."/>
        </authorList>
    </citation>
    <scope>NUCLEOTIDE SEQUENCE [LARGE SCALE GENOMIC DNA]</scope>
</reference>
<comment type="caution">
    <text evidence="1">The sequence shown here is derived from an EMBL/GenBank/DDBJ whole genome shotgun (WGS) entry which is preliminary data.</text>
</comment>